<evidence type="ECO:0000313" key="2">
    <source>
        <dbReference type="EMBL" id="KAL1252173.1"/>
    </source>
</evidence>
<gene>
    <name evidence="2" type="ORF">QQF64_019969</name>
</gene>
<evidence type="ECO:0000256" key="1">
    <source>
        <dbReference type="SAM" id="MobiDB-lite"/>
    </source>
</evidence>
<dbReference type="Proteomes" id="UP001558613">
    <property type="component" value="Unassembled WGS sequence"/>
</dbReference>
<feature type="region of interest" description="Disordered" evidence="1">
    <location>
        <begin position="69"/>
        <end position="94"/>
    </location>
</feature>
<feature type="compositionally biased region" description="Low complexity" evidence="1">
    <location>
        <begin position="1"/>
        <end position="12"/>
    </location>
</feature>
<protein>
    <submittedName>
        <fullName evidence="2">Uncharacterized protein</fullName>
    </submittedName>
</protein>
<proteinExistence type="predicted"/>
<sequence>MKLSAAERQQQYRARRDADPVRKSENLRKDRERWHKRKNAGQTNEVADLCEREKRYKRRYWREAQQRCRAKRQRLVEMTPPQSPELDPEPQISR</sequence>
<keyword evidence="3" id="KW-1185">Reference proteome</keyword>
<comment type="caution">
    <text evidence="2">The sequence shown here is derived from an EMBL/GenBank/DDBJ whole genome shotgun (WGS) entry which is preliminary data.</text>
</comment>
<name>A0ABR3LH63_9TELE</name>
<evidence type="ECO:0000313" key="3">
    <source>
        <dbReference type="Proteomes" id="UP001558613"/>
    </source>
</evidence>
<organism evidence="2 3">
    <name type="scientific">Cirrhinus molitorella</name>
    <name type="common">mud carp</name>
    <dbReference type="NCBI Taxonomy" id="172907"/>
    <lineage>
        <taxon>Eukaryota</taxon>
        <taxon>Metazoa</taxon>
        <taxon>Chordata</taxon>
        <taxon>Craniata</taxon>
        <taxon>Vertebrata</taxon>
        <taxon>Euteleostomi</taxon>
        <taxon>Actinopterygii</taxon>
        <taxon>Neopterygii</taxon>
        <taxon>Teleostei</taxon>
        <taxon>Ostariophysi</taxon>
        <taxon>Cypriniformes</taxon>
        <taxon>Cyprinidae</taxon>
        <taxon>Labeoninae</taxon>
        <taxon>Labeonini</taxon>
        <taxon>Cirrhinus</taxon>
    </lineage>
</organism>
<feature type="compositionally biased region" description="Basic and acidic residues" evidence="1">
    <location>
        <begin position="14"/>
        <end position="33"/>
    </location>
</feature>
<feature type="region of interest" description="Disordered" evidence="1">
    <location>
        <begin position="1"/>
        <end position="45"/>
    </location>
</feature>
<dbReference type="EMBL" id="JAYMGO010000022">
    <property type="protein sequence ID" value="KAL1252173.1"/>
    <property type="molecule type" value="Genomic_DNA"/>
</dbReference>
<accession>A0ABR3LH63</accession>
<reference evidence="2 3" key="1">
    <citation type="submission" date="2023-09" db="EMBL/GenBank/DDBJ databases">
        <authorList>
            <person name="Wang M."/>
        </authorList>
    </citation>
    <scope>NUCLEOTIDE SEQUENCE [LARGE SCALE GENOMIC DNA]</scope>
    <source>
        <strain evidence="2">GT-2023</strain>
        <tissue evidence="2">Liver</tissue>
    </source>
</reference>